<comment type="function">
    <text evidence="7">NDH-1 shuttles electrons from NADH, via FMN and iron-sulfur (Fe-S) centers, to quinones in the respiratory chain. The immediate electron acceptor for the enzyme in this species is believed to be ubiquinone. Couples the redox reaction to proton translocation (for every two electrons transferred, four hydrogen ions are translocated across the cytoplasmic membrane), and thus conserves the redox energy in a proton gradient.</text>
</comment>
<comment type="subcellular location">
    <subcellularLocation>
        <location evidence="7 8">Cell membrane</location>
        <topology evidence="7 8">Multi-pass membrane protein</topology>
    </subcellularLocation>
    <subcellularLocation>
        <location evidence="1">Membrane</location>
        <topology evidence="1">Multi-pass membrane protein</topology>
    </subcellularLocation>
</comment>
<evidence type="ECO:0000256" key="1">
    <source>
        <dbReference type="ARBA" id="ARBA00004141"/>
    </source>
</evidence>
<comment type="catalytic activity">
    <reaction evidence="7 8">
        <text>a quinone + NADH + 5 H(+)(in) = a quinol + NAD(+) + 4 H(+)(out)</text>
        <dbReference type="Rhea" id="RHEA:57888"/>
        <dbReference type="ChEBI" id="CHEBI:15378"/>
        <dbReference type="ChEBI" id="CHEBI:24646"/>
        <dbReference type="ChEBI" id="CHEBI:57540"/>
        <dbReference type="ChEBI" id="CHEBI:57945"/>
        <dbReference type="ChEBI" id="CHEBI:132124"/>
    </reaction>
</comment>
<keyword evidence="3 7" id="KW-0813">Transport</keyword>
<dbReference type="Pfam" id="PF00507">
    <property type="entry name" value="Oxidored_q4"/>
    <property type="match status" value="1"/>
</dbReference>
<evidence type="ECO:0000313" key="9">
    <source>
        <dbReference type="EMBL" id="KDA52925.1"/>
    </source>
</evidence>
<dbReference type="GO" id="GO:0030964">
    <property type="term" value="C:NADH dehydrogenase complex"/>
    <property type="evidence" value="ECO:0007669"/>
    <property type="project" value="TreeGrafter"/>
</dbReference>
<dbReference type="AlphaFoldDB" id="A0A062XWS2"/>
<dbReference type="RefSeq" id="WP_038050488.1">
    <property type="nucleotide sequence ID" value="NZ_JMFG01000038.1"/>
</dbReference>
<sequence length="118" mass="13353">MNAYIPILLFVLVAVSFPIVTLLIARALRAGKPHPVKNEPYECGVPVTTVAHETRYSVRYYLIAVLFVIFDVETVFLFPWAVMLDKLALFGFVEMVVFLAILVAGYVYAWRKGALQWA</sequence>
<dbReference type="EC" id="7.1.1.-" evidence="7"/>
<dbReference type="InterPro" id="IPR000440">
    <property type="entry name" value="NADH_UbQ/plastoQ_OxRdtase_su3"/>
</dbReference>
<keyword evidence="7" id="KW-1278">Translocase</keyword>
<evidence type="ECO:0000256" key="8">
    <source>
        <dbReference type="RuleBase" id="RU003639"/>
    </source>
</evidence>
<feature type="transmembrane region" description="Helical" evidence="7">
    <location>
        <begin position="60"/>
        <end position="81"/>
    </location>
</feature>
<feature type="transmembrane region" description="Helical" evidence="7">
    <location>
        <begin position="87"/>
        <end position="109"/>
    </location>
</feature>
<comment type="subunit">
    <text evidence="7">NDH-1 is composed of 14 different subunits. Subunits NuoA, H, J, K, L, M, N constitute the membrane sector of the complex.</text>
</comment>
<keyword evidence="5 7" id="KW-1133">Transmembrane helix</keyword>
<evidence type="ECO:0000256" key="4">
    <source>
        <dbReference type="ARBA" id="ARBA00022692"/>
    </source>
</evidence>
<feature type="transmembrane region" description="Helical" evidence="7">
    <location>
        <begin position="6"/>
        <end position="28"/>
    </location>
</feature>
<dbReference type="PANTHER" id="PTHR11058">
    <property type="entry name" value="NADH-UBIQUINONE OXIDOREDUCTASE CHAIN 3"/>
    <property type="match status" value="1"/>
</dbReference>
<dbReference type="OrthoDB" id="9791970at2"/>
<proteinExistence type="inferred from homology"/>
<evidence type="ECO:0000256" key="5">
    <source>
        <dbReference type="ARBA" id="ARBA00022989"/>
    </source>
</evidence>
<dbReference type="InterPro" id="IPR023043">
    <property type="entry name" value="NAD(P)H_OxRDtase_bac/plastid"/>
</dbReference>
<keyword evidence="10" id="KW-1185">Reference proteome</keyword>
<protein>
    <recommendedName>
        <fullName evidence="7">NADH-quinone oxidoreductase subunit A</fullName>
        <ecNumber evidence="7">7.1.1.-</ecNumber>
    </recommendedName>
    <alternativeName>
        <fullName evidence="7">NADH dehydrogenase I subunit A</fullName>
    </alternativeName>
    <alternativeName>
        <fullName evidence="7">NDH-1 subunit A</fullName>
    </alternativeName>
    <alternativeName>
        <fullName evidence="7">NUO1</fullName>
    </alternativeName>
</protein>
<evidence type="ECO:0000313" key="10">
    <source>
        <dbReference type="Proteomes" id="UP000027284"/>
    </source>
</evidence>
<comment type="similarity">
    <text evidence="2 7 8">Belongs to the complex I subunit 3 family.</text>
</comment>
<dbReference type="PANTHER" id="PTHR11058:SF9">
    <property type="entry name" value="NADH-UBIQUINONE OXIDOREDUCTASE CHAIN 3"/>
    <property type="match status" value="1"/>
</dbReference>
<evidence type="ECO:0000256" key="3">
    <source>
        <dbReference type="ARBA" id="ARBA00022448"/>
    </source>
</evidence>
<gene>
    <name evidence="7" type="primary">nuoA</name>
    <name evidence="9" type="ORF">EG19_08795</name>
</gene>
<organism evidence="9 10">
    <name type="scientific">Thermoanaerobaculum aquaticum</name>
    <dbReference type="NCBI Taxonomy" id="1312852"/>
    <lineage>
        <taxon>Bacteria</taxon>
        <taxon>Pseudomonadati</taxon>
        <taxon>Acidobacteriota</taxon>
        <taxon>Thermoanaerobaculia</taxon>
        <taxon>Thermoanaerobaculales</taxon>
        <taxon>Thermoanaerobaculaceae</taxon>
        <taxon>Thermoanaerobaculum</taxon>
    </lineage>
</organism>
<dbReference type="Proteomes" id="UP000027284">
    <property type="component" value="Unassembled WGS sequence"/>
</dbReference>
<dbReference type="STRING" id="1312852.EG19_08795"/>
<dbReference type="InterPro" id="IPR038430">
    <property type="entry name" value="NDAH_ubi_oxred_su3_sf"/>
</dbReference>
<dbReference type="GO" id="GO:0008137">
    <property type="term" value="F:NADH dehydrogenase (ubiquinone) activity"/>
    <property type="evidence" value="ECO:0007669"/>
    <property type="project" value="InterPro"/>
</dbReference>
<dbReference type="HAMAP" id="MF_01394">
    <property type="entry name" value="NDH1_NuoA"/>
    <property type="match status" value="1"/>
</dbReference>
<dbReference type="Gene3D" id="1.20.58.1610">
    <property type="entry name" value="NADH:ubiquinone/plastoquinone oxidoreductase, chain 3"/>
    <property type="match status" value="1"/>
</dbReference>
<keyword evidence="4 7" id="KW-0812">Transmembrane</keyword>
<evidence type="ECO:0000256" key="2">
    <source>
        <dbReference type="ARBA" id="ARBA00008472"/>
    </source>
</evidence>
<keyword evidence="7 8" id="KW-0874">Quinone</keyword>
<keyword evidence="6 7" id="KW-0472">Membrane</keyword>
<name>A0A062XWS2_9BACT</name>
<dbReference type="GO" id="GO:0005886">
    <property type="term" value="C:plasma membrane"/>
    <property type="evidence" value="ECO:0007669"/>
    <property type="project" value="UniProtKB-SubCell"/>
</dbReference>
<reference evidence="9 10" key="1">
    <citation type="submission" date="2014-04" db="EMBL/GenBank/DDBJ databases">
        <title>The Genome Sequence of Thermoanaerobaculum aquaticum MP-01, The First Cultivated Group 23 Acidobacterium.</title>
        <authorList>
            <person name="Stamps B.W."/>
            <person name="Losey N.A."/>
            <person name="Lawson P.A."/>
            <person name="Stevenson B.S."/>
        </authorList>
    </citation>
    <scope>NUCLEOTIDE SEQUENCE [LARGE SCALE GENOMIC DNA]</scope>
    <source>
        <strain evidence="9 10">MP-01</strain>
    </source>
</reference>
<accession>A0A062XWS2</accession>
<keyword evidence="7" id="KW-1003">Cell membrane</keyword>
<keyword evidence="7 8" id="KW-0520">NAD</keyword>
<comment type="caution">
    <text evidence="9">The sequence shown here is derived from an EMBL/GenBank/DDBJ whole genome shotgun (WGS) entry which is preliminary data.</text>
</comment>
<keyword evidence="7" id="KW-0830">Ubiquinone</keyword>
<dbReference type="GO" id="GO:0050136">
    <property type="term" value="F:NADH dehydrogenase (quinone) (non-electrogenic) activity"/>
    <property type="evidence" value="ECO:0007669"/>
    <property type="project" value="UniProtKB-UniRule"/>
</dbReference>
<dbReference type="GO" id="GO:0048038">
    <property type="term" value="F:quinone binding"/>
    <property type="evidence" value="ECO:0007669"/>
    <property type="project" value="UniProtKB-KW"/>
</dbReference>
<evidence type="ECO:0000256" key="6">
    <source>
        <dbReference type="ARBA" id="ARBA00023136"/>
    </source>
</evidence>
<evidence type="ECO:0000256" key="7">
    <source>
        <dbReference type="HAMAP-Rule" id="MF_01394"/>
    </source>
</evidence>
<dbReference type="EMBL" id="JMFG01000038">
    <property type="protein sequence ID" value="KDA52925.1"/>
    <property type="molecule type" value="Genomic_DNA"/>
</dbReference>